<evidence type="ECO:0000313" key="5">
    <source>
        <dbReference type="Proteomes" id="UP000610124"/>
    </source>
</evidence>
<reference evidence="2" key="5">
    <citation type="submission" date="2020-09" db="EMBL/GenBank/DDBJ databases">
        <authorList>
            <person name="Sun Q."/>
            <person name="Ohkuma M."/>
        </authorList>
    </citation>
    <scope>NUCLEOTIDE SEQUENCE</scope>
    <source>
        <strain evidence="2">JCM 4434</strain>
    </source>
</reference>
<feature type="signal peptide" evidence="1">
    <location>
        <begin position="1"/>
        <end position="35"/>
    </location>
</feature>
<protein>
    <recommendedName>
        <fullName evidence="6">Repetin</fullName>
    </recommendedName>
</protein>
<proteinExistence type="predicted"/>
<reference evidence="3 4" key="2">
    <citation type="submission" date="2014-07" db="EMBL/GenBank/DDBJ databases">
        <authorList>
            <person name="Zhang J.E."/>
            <person name="Yang H."/>
            <person name="Guo J."/>
            <person name="Deng Z."/>
            <person name="Luo H."/>
            <person name="Luo M."/>
            <person name="Zhao B."/>
        </authorList>
    </citation>
    <scope>NUCLEOTIDE SEQUENCE [LARGE SCALE GENOMIC DNA]</scope>
    <source>
        <strain evidence="3">ATCC 10762</strain>
        <strain evidence="4">ATCC 10762 / DSM 40127 / CCM 3239 / JCM 4008 / LMG 5968 / NBRC 12843 / NCIMB 8234 / A-377</strain>
    </source>
</reference>
<evidence type="ECO:0000313" key="2">
    <source>
        <dbReference type="EMBL" id="GGU90336.1"/>
    </source>
</evidence>
<accession>A0A1E7NDP1</accession>
<dbReference type="KEGG" id="kau:B6264_22010"/>
<dbReference type="OrthoDB" id="3471188at2"/>
<evidence type="ECO:0000256" key="1">
    <source>
        <dbReference type="SAM" id="SignalP"/>
    </source>
</evidence>
<dbReference type="Proteomes" id="UP000610124">
    <property type="component" value="Unassembled WGS sequence"/>
</dbReference>
<reference evidence="3" key="3">
    <citation type="submission" date="2016-08" db="EMBL/GenBank/DDBJ databases">
        <title>Sequencing, Assembly and Comparative Genomics of S. aureofaciens ATCC 10762.</title>
        <authorList>
            <person name="Gradnigo J.S."/>
            <person name="Johnson N."/>
            <person name="Somerville G.A."/>
        </authorList>
    </citation>
    <scope>NUCLEOTIDE SEQUENCE [LARGE SCALE GENOMIC DNA]</scope>
    <source>
        <strain evidence="3">ATCC 10762</strain>
    </source>
</reference>
<organism evidence="3 4">
    <name type="scientific">Kitasatospora aureofaciens</name>
    <name type="common">Streptomyces aureofaciens</name>
    <dbReference type="NCBI Taxonomy" id="1894"/>
    <lineage>
        <taxon>Bacteria</taxon>
        <taxon>Bacillati</taxon>
        <taxon>Actinomycetota</taxon>
        <taxon>Actinomycetes</taxon>
        <taxon>Kitasatosporales</taxon>
        <taxon>Streptomycetaceae</taxon>
        <taxon>Kitasatospora</taxon>
    </lineage>
</organism>
<dbReference type="GeneID" id="97487960"/>
<gene>
    <name evidence="2" type="ORF">GCM10010502_49500</name>
    <name evidence="3" type="ORF">HS99_0019275</name>
</gene>
<evidence type="ECO:0008006" key="6">
    <source>
        <dbReference type="Google" id="ProtNLM"/>
    </source>
</evidence>
<reference evidence="2 5" key="1">
    <citation type="journal article" date="2014" name="Int. J. Syst. Evol. Microbiol.">
        <title>Complete genome sequence of Corynebacterium casei LMG S-19264T (=DSM 44701T), isolated from a smear-ripened cheese.</title>
        <authorList>
            <consortium name="US DOE Joint Genome Institute (JGI-PGF)"/>
            <person name="Walter F."/>
            <person name="Albersmeier A."/>
            <person name="Kalinowski J."/>
            <person name="Ruckert C."/>
        </authorList>
    </citation>
    <scope>NUCLEOTIDE SEQUENCE [LARGE SCALE GENOMIC DNA]</scope>
    <source>
        <strain evidence="2 5">JCM 4434</strain>
    </source>
</reference>
<feature type="chain" id="PRO_5015064162" description="Repetin" evidence="1">
    <location>
        <begin position="36"/>
        <end position="205"/>
    </location>
</feature>
<name>A0A1E7NDP1_KITAU</name>
<evidence type="ECO:0000313" key="3">
    <source>
        <dbReference type="EMBL" id="OEV38810.1"/>
    </source>
</evidence>
<dbReference type="AlphaFoldDB" id="A0A1E7NDP1"/>
<accession>A0A8H9LPE7</accession>
<comment type="caution">
    <text evidence="3">The sequence shown here is derived from an EMBL/GenBank/DDBJ whole genome shotgun (WGS) entry which is preliminary data.</text>
</comment>
<dbReference type="EMBL" id="BMUB01000012">
    <property type="protein sequence ID" value="GGU90336.1"/>
    <property type="molecule type" value="Genomic_DNA"/>
</dbReference>
<dbReference type="RefSeq" id="WP_030557883.1">
    <property type="nucleotide sequence ID" value="NZ_BMUB01000012.1"/>
</dbReference>
<reference evidence="4" key="4">
    <citation type="submission" date="2016-08" db="EMBL/GenBank/DDBJ databases">
        <title>Sequencing, assembly and comparative genomics of S. aureofaciens ATCC 10762.</title>
        <authorList>
            <person name="Gradnigo J.S."/>
            <person name="Johnson N."/>
            <person name="Somerville G.A."/>
        </authorList>
    </citation>
    <scope>NUCLEOTIDE SEQUENCE [LARGE SCALE GENOMIC DNA]</scope>
    <source>
        <strain evidence="4">ATCC 10762 / DSM 40127 / CCM 3239 / JCM 4008 / LMG 5968 / NBRC 12843 / NCIMB 8234 / A-377</strain>
    </source>
</reference>
<dbReference type="Proteomes" id="UP000037395">
    <property type="component" value="Unassembled WGS sequence"/>
</dbReference>
<evidence type="ECO:0000313" key="4">
    <source>
        <dbReference type="Proteomes" id="UP000037395"/>
    </source>
</evidence>
<keyword evidence="4" id="KW-1185">Reference proteome</keyword>
<keyword evidence="1" id="KW-0732">Signal</keyword>
<sequence>MFRTTRTARSTRTAVAAALGALALTALTAAAPAGATPSTETTAAARVNGSARIHYAPSPNDDIRFTIDAEGVPYTHPVPGLPTGLPTDARGTVHFSHRTASGDFREADATVDCLATGGPVATLSAVITKSNGIPVGERIGLSIYDAHGHGRDRLGFSWGVANMDLDKDGNPYQPVVGTCMAPAPFAPVTRGTFTVHSVELTDAPS</sequence>
<dbReference type="EMBL" id="JPRF03000012">
    <property type="protein sequence ID" value="OEV38810.1"/>
    <property type="molecule type" value="Genomic_DNA"/>
</dbReference>